<dbReference type="PANTHER" id="PTHR12538">
    <property type="entry name" value="40S RIBOSOMAL PROTEIN S26"/>
    <property type="match status" value="1"/>
</dbReference>
<dbReference type="EMBL" id="OC855981">
    <property type="protein sequence ID" value="CAD7622999.1"/>
    <property type="molecule type" value="Genomic_DNA"/>
</dbReference>
<evidence type="ECO:0000313" key="7">
    <source>
        <dbReference type="Proteomes" id="UP000759131"/>
    </source>
</evidence>
<evidence type="ECO:0000256" key="2">
    <source>
        <dbReference type="ARBA" id="ARBA00022980"/>
    </source>
</evidence>
<organism evidence="6">
    <name type="scientific">Medioppia subpectinata</name>
    <dbReference type="NCBI Taxonomy" id="1979941"/>
    <lineage>
        <taxon>Eukaryota</taxon>
        <taxon>Metazoa</taxon>
        <taxon>Ecdysozoa</taxon>
        <taxon>Arthropoda</taxon>
        <taxon>Chelicerata</taxon>
        <taxon>Arachnida</taxon>
        <taxon>Acari</taxon>
        <taxon>Acariformes</taxon>
        <taxon>Sarcoptiformes</taxon>
        <taxon>Oribatida</taxon>
        <taxon>Brachypylina</taxon>
        <taxon>Oppioidea</taxon>
        <taxon>Oppiidae</taxon>
        <taxon>Medioppia</taxon>
    </lineage>
</organism>
<dbReference type="PANTHER" id="PTHR12538:SF0">
    <property type="entry name" value="40S RIBOSOMAL PROTEIN S26"/>
    <property type="match status" value="1"/>
</dbReference>
<sequence length="122" mass="14011">MTSYSYFDVIKANSYISFGIKRQNHGRQKKNRGSVNVVQCVQCGRVVPKDKAISRSSNQPIIEGASMDDLNVATIYKTPEKYYHLLNQFYSSHTIVFVLEMPLMILLNLLYYLFDLSTCNSQ</sequence>
<evidence type="ECO:0000256" key="5">
    <source>
        <dbReference type="SAM" id="Phobius"/>
    </source>
</evidence>
<dbReference type="GO" id="GO:0003729">
    <property type="term" value="F:mRNA binding"/>
    <property type="evidence" value="ECO:0007669"/>
    <property type="project" value="TreeGrafter"/>
</dbReference>
<dbReference type="Proteomes" id="UP000759131">
    <property type="component" value="Unassembled WGS sequence"/>
</dbReference>
<evidence type="ECO:0000256" key="4">
    <source>
        <dbReference type="RuleBase" id="RU363128"/>
    </source>
</evidence>
<keyword evidence="5" id="KW-0812">Transmembrane</keyword>
<keyword evidence="2 4" id="KW-0689">Ribosomal protein</keyword>
<evidence type="ECO:0000256" key="1">
    <source>
        <dbReference type="ARBA" id="ARBA00008596"/>
    </source>
</evidence>
<evidence type="ECO:0000313" key="6">
    <source>
        <dbReference type="EMBL" id="CAD7622999.1"/>
    </source>
</evidence>
<dbReference type="InterPro" id="IPR038551">
    <property type="entry name" value="Ribosomal_eS26_sf"/>
</dbReference>
<keyword evidence="5" id="KW-1133">Transmembrane helix</keyword>
<keyword evidence="7" id="KW-1185">Reference proteome</keyword>
<keyword evidence="3 4" id="KW-0687">Ribonucleoprotein</keyword>
<reference evidence="6" key="1">
    <citation type="submission" date="2020-11" db="EMBL/GenBank/DDBJ databases">
        <authorList>
            <person name="Tran Van P."/>
        </authorList>
    </citation>
    <scope>NUCLEOTIDE SEQUENCE</scope>
</reference>
<accession>A0A7R9KHH3</accession>
<protein>
    <recommendedName>
        <fullName evidence="4">40S ribosomal protein S26</fullName>
    </recommendedName>
</protein>
<dbReference type="AlphaFoldDB" id="A0A7R9KHH3"/>
<dbReference type="Pfam" id="PF01283">
    <property type="entry name" value="Ribosomal_S26e"/>
    <property type="match status" value="1"/>
</dbReference>
<dbReference type="EMBL" id="CAJPIZ010001406">
    <property type="protein sequence ID" value="CAG2103429.1"/>
    <property type="molecule type" value="Genomic_DNA"/>
</dbReference>
<dbReference type="GO" id="GO:0022627">
    <property type="term" value="C:cytosolic small ribosomal subunit"/>
    <property type="evidence" value="ECO:0007669"/>
    <property type="project" value="TreeGrafter"/>
</dbReference>
<proteinExistence type="inferred from homology"/>
<name>A0A7R9KHH3_9ACAR</name>
<comment type="similarity">
    <text evidence="1 4">Belongs to the eukaryotic ribosomal protein eS26 family.</text>
</comment>
<gene>
    <name evidence="6" type="ORF">OSB1V03_LOCUS3460</name>
</gene>
<dbReference type="OrthoDB" id="10262653at2759"/>
<dbReference type="GO" id="GO:0003735">
    <property type="term" value="F:structural constituent of ribosome"/>
    <property type="evidence" value="ECO:0007669"/>
    <property type="project" value="InterPro"/>
</dbReference>
<keyword evidence="5" id="KW-0472">Membrane</keyword>
<evidence type="ECO:0000256" key="3">
    <source>
        <dbReference type="ARBA" id="ARBA00023274"/>
    </source>
</evidence>
<dbReference type="GO" id="GO:0006412">
    <property type="term" value="P:translation"/>
    <property type="evidence" value="ECO:0007669"/>
    <property type="project" value="InterPro"/>
</dbReference>
<dbReference type="Gene3D" id="3.30.1740.20">
    <property type="entry name" value="Ribosomal protein S26e"/>
    <property type="match status" value="1"/>
</dbReference>
<feature type="transmembrane region" description="Helical" evidence="5">
    <location>
        <begin position="95"/>
        <end position="114"/>
    </location>
</feature>
<dbReference type="InterPro" id="IPR000892">
    <property type="entry name" value="Ribosomal_eS26"/>
</dbReference>